<evidence type="ECO:0000256" key="7">
    <source>
        <dbReference type="SAM" id="Phobius"/>
    </source>
</evidence>
<feature type="transmembrane region" description="Helical" evidence="7">
    <location>
        <begin position="403"/>
        <end position="421"/>
    </location>
</feature>
<comment type="similarity">
    <text evidence="6">Belongs to the ABC-4 integral membrane protein family.</text>
</comment>
<dbReference type="InterPro" id="IPR050250">
    <property type="entry name" value="Macrolide_Exporter_MacB"/>
</dbReference>
<dbReference type="GO" id="GO:0022857">
    <property type="term" value="F:transmembrane transporter activity"/>
    <property type="evidence" value="ECO:0007669"/>
    <property type="project" value="TreeGrafter"/>
</dbReference>
<feature type="domain" description="ABC3 transporter permease C-terminal" evidence="8">
    <location>
        <begin position="317"/>
        <end position="429"/>
    </location>
</feature>
<dbReference type="RefSeq" id="WP_261964991.1">
    <property type="nucleotide sequence ID" value="NZ_BAAAXA010000001.1"/>
</dbReference>
<feature type="transmembrane region" description="Helical" evidence="7">
    <location>
        <begin position="150"/>
        <end position="171"/>
    </location>
</feature>
<reference evidence="9" key="1">
    <citation type="journal article" date="2014" name="Int. J. Syst. Evol. Microbiol.">
        <title>Complete genome sequence of Corynebacterium casei LMG S-19264T (=DSM 44701T), isolated from a smear-ripened cheese.</title>
        <authorList>
            <consortium name="US DOE Joint Genome Institute (JGI-PGF)"/>
            <person name="Walter F."/>
            <person name="Albersmeier A."/>
            <person name="Kalinowski J."/>
            <person name="Ruckert C."/>
        </authorList>
    </citation>
    <scope>NUCLEOTIDE SEQUENCE</scope>
    <source>
        <strain evidence="9">VKM Ac-1321</strain>
    </source>
</reference>
<accession>A0A9W6NM45</accession>
<evidence type="ECO:0000256" key="5">
    <source>
        <dbReference type="ARBA" id="ARBA00023136"/>
    </source>
</evidence>
<dbReference type="PANTHER" id="PTHR30572:SF4">
    <property type="entry name" value="ABC TRANSPORTER PERMEASE YTRF"/>
    <property type="match status" value="1"/>
</dbReference>
<evidence type="ECO:0000256" key="4">
    <source>
        <dbReference type="ARBA" id="ARBA00022989"/>
    </source>
</evidence>
<keyword evidence="2" id="KW-1003">Cell membrane</keyword>
<feature type="transmembrane region" description="Helical" evidence="7">
    <location>
        <begin position="358"/>
        <end position="383"/>
    </location>
</feature>
<keyword evidence="5 7" id="KW-0472">Membrane</keyword>
<keyword evidence="4 7" id="KW-1133">Transmembrane helix</keyword>
<gene>
    <name evidence="9" type="ORF">GCM10017581_032830</name>
</gene>
<feature type="transmembrane region" description="Helical" evidence="7">
    <location>
        <begin position="316"/>
        <end position="337"/>
    </location>
</feature>
<evidence type="ECO:0000313" key="9">
    <source>
        <dbReference type="EMBL" id="GLL01542.1"/>
    </source>
</evidence>
<protein>
    <submittedName>
        <fullName evidence="9">Transporter</fullName>
    </submittedName>
</protein>
<keyword evidence="10" id="KW-1185">Reference proteome</keyword>
<evidence type="ECO:0000313" key="10">
    <source>
        <dbReference type="Proteomes" id="UP001143480"/>
    </source>
</evidence>
<proteinExistence type="inferred from homology"/>
<reference evidence="9" key="2">
    <citation type="submission" date="2023-01" db="EMBL/GenBank/DDBJ databases">
        <authorList>
            <person name="Sun Q."/>
            <person name="Evtushenko L."/>
        </authorList>
    </citation>
    <scope>NUCLEOTIDE SEQUENCE</scope>
    <source>
        <strain evidence="9">VKM Ac-1321</strain>
    </source>
</reference>
<dbReference type="PANTHER" id="PTHR30572">
    <property type="entry name" value="MEMBRANE COMPONENT OF TRANSPORTER-RELATED"/>
    <property type="match status" value="1"/>
</dbReference>
<organism evidence="9 10">
    <name type="scientific">Dactylosporangium matsuzakiense</name>
    <dbReference type="NCBI Taxonomy" id="53360"/>
    <lineage>
        <taxon>Bacteria</taxon>
        <taxon>Bacillati</taxon>
        <taxon>Actinomycetota</taxon>
        <taxon>Actinomycetes</taxon>
        <taxon>Micromonosporales</taxon>
        <taxon>Micromonosporaceae</taxon>
        <taxon>Dactylosporangium</taxon>
    </lineage>
</organism>
<feature type="transmembrane region" description="Helical" evidence="7">
    <location>
        <begin position="107"/>
        <end position="130"/>
    </location>
</feature>
<dbReference type="AlphaFoldDB" id="A0A9W6NM45"/>
<dbReference type="Pfam" id="PF02687">
    <property type="entry name" value="FtsX"/>
    <property type="match status" value="2"/>
</dbReference>
<dbReference type="InterPro" id="IPR003838">
    <property type="entry name" value="ABC3_permease_C"/>
</dbReference>
<evidence type="ECO:0000256" key="3">
    <source>
        <dbReference type="ARBA" id="ARBA00022692"/>
    </source>
</evidence>
<evidence type="ECO:0000256" key="2">
    <source>
        <dbReference type="ARBA" id="ARBA00022475"/>
    </source>
</evidence>
<feature type="transmembrane region" description="Helical" evidence="7">
    <location>
        <begin position="192"/>
        <end position="211"/>
    </location>
</feature>
<feature type="domain" description="ABC3 transporter permease C-terminal" evidence="8">
    <location>
        <begin position="63"/>
        <end position="172"/>
    </location>
</feature>
<comment type="subcellular location">
    <subcellularLocation>
        <location evidence="1">Cell membrane</location>
        <topology evidence="1">Multi-pass membrane protein</topology>
    </subcellularLocation>
</comment>
<dbReference type="Proteomes" id="UP001143480">
    <property type="component" value="Unassembled WGS sequence"/>
</dbReference>
<feature type="transmembrane region" description="Helical" evidence="7">
    <location>
        <begin position="52"/>
        <end position="72"/>
    </location>
</feature>
<evidence type="ECO:0000259" key="8">
    <source>
        <dbReference type="Pfam" id="PF02687"/>
    </source>
</evidence>
<comment type="caution">
    <text evidence="9">The sequence shown here is derived from an EMBL/GenBank/DDBJ whole genome shotgun (WGS) entry which is preliminary data.</text>
</comment>
<evidence type="ECO:0000256" key="6">
    <source>
        <dbReference type="ARBA" id="ARBA00038076"/>
    </source>
</evidence>
<sequence length="437" mass="44107">MIGVALRNLRHRPGGFAATLLSSLLGAALLMAFGSLIDTAAASTDPAGADSLYTTAAVGGGWCLVIVAFAVTSTLTLSVRQRAGQITALRRLGATPRQVRRMVVGEAAAVAVLAAALAVPAGLLLGRLLLTLLQRTGQVAGSVGFSFGTAALAAGFGVTLVGSGLAGSAAARRGARGRGTHDRQWIRRAGGVVFLLAGTGCAVVTATVMDGRGIDAMQTAGQAGIWAALGLALFAPELLRLVTAVAAVVVGRLGAAGELAVIGVRQRTRQLAGTVMPVILFSGIATGTVYMQDIENTAAAGTAQPDYAQDVKTLNYVVVGMITVFVAVMLVNTLVAATTHRRREFAQQRLAGSTRGQLLAMVALEGLLATVTGVLAGTAAAMFTVLPFGSARAGRVWPDASPGPYAVVVALAVLLTGAALLGTARRTLRGPAVAAPA</sequence>
<name>A0A9W6NM45_9ACTN</name>
<dbReference type="EMBL" id="BSFP01000016">
    <property type="protein sequence ID" value="GLL01542.1"/>
    <property type="molecule type" value="Genomic_DNA"/>
</dbReference>
<feature type="transmembrane region" description="Helical" evidence="7">
    <location>
        <begin position="271"/>
        <end position="291"/>
    </location>
</feature>
<keyword evidence="3 7" id="KW-0812">Transmembrane</keyword>
<dbReference type="GO" id="GO:0005886">
    <property type="term" value="C:plasma membrane"/>
    <property type="evidence" value="ECO:0007669"/>
    <property type="project" value="UniProtKB-SubCell"/>
</dbReference>
<evidence type="ECO:0000256" key="1">
    <source>
        <dbReference type="ARBA" id="ARBA00004651"/>
    </source>
</evidence>